<dbReference type="AlphaFoldDB" id="A0AAD4G8Y3"/>
<evidence type="ECO:0000313" key="3">
    <source>
        <dbReference type="EMBL" id="KAF8429951.1"/>
    </source>
</evidence>
<evidence type="ECO:0000313" key="4">
    <source>
        <dbReference type="Proteomes" id="UP001194468"/>
    </source>
</evidence>
<proteinExistence type="predicted"/>
<sequence length="286" mass="31785">MGRFYDDIPQSHFEWIKQQQTFWVATAPLSVQGHINVSPKGIADCFHVVNSKQVWYEDLSGSGVETISHVQENGRITVMFCAFQGPPRILRLFGIGTVHEYGSPEYNRLIPATSRKPGSRAAIVIDVYQVSSSCGYAVPLYDFVMHRTQLHQMADKIEDVDRALALVASDRQPPEQEHGTVPVAGNDDGAGEKPELSKPQLSLRTHWLLKNMKSLDGLPGLVTAPGAILRMTPQNNFDRDTPRPMFSHRRTQVASTARDRKWFASGFVLGAVTVFALTRLAGSLKE</sequence>
<dbReference type="PANTHER" id="PTHR39336:SF3">
    <property type="entry name" value="PYRIDOXAMINE PHOSPHATE OXIDASE"/>
    <property type="match status" value="1"/>
</dbReference>
<feature type="region of interest" description="Disordered" evidence="1">
    <location>
        <begin position="169"/>
        <end position="197"/>
    </location>
</feature>
<evidence type="ECO:0000259" key="2">
    <source>
        <dbReference type="Pfam" id="PF01243"/>
    </source>
</evidence>
<protein>
    <recommendedName>
        <fullName evidence="2">Pyridoxamine 5'-phosphate oxidase N-terminal domain-containing protein</fullName>
    </recommendedName>
</protein>
<name>A0AAD4G8Y3_BOLED</name>
<comment type="caution">
    <text evidence="3">The sequence shown here is derived from an EMBL/GenBank/DDBJ whole genome shotgun (WGS) entry which is preliminary data.</text>
</comment>
<dbReference type="Pfam" id="PF01243">
    <property type="entry name" value="PNPOx_N"/>
    <property type="match status" value="1"/>
</dbReference>
<dbReference type="InterPro" id="IPR012349">
    <property type="entry name" value="Split_barrel_FMN-bd"/>
</dbReference>
<reference evidence="3" key="2">
    <citation type="journal article" date="2020" name="Nat. Commun.">
        <title>Large-scale genome sequencing of mycorrhizal fungi provides insights into the early evolution of symbiotic traits.</title>
        <authorList>
            <person name="Miyauchi S."/>
            <person name="Kiss E."/>
            <person name="Kuo A."/>
            <person name="Drula E."/>
            <person name="Kohler A."/>
            <person name="Sanchez-Garcia M."/>
            <person name="Morin E."/>
            <person name="Andreopoulos B."/>
            <person name="Barry K.W."/>
            <person name="Bonito G."/>
            <person name="Buee M."/>
            <person name="Carver A."/>
            <person name="Chen C."/>
            <person name="Cichocki N."/>
            <person name="Clum A."/>
            <person name="Culley D."/>
            <person name="Crous P.W."/>
            <person name="Fauchery L."/>
            <person name="Girlanda M."/>
            <person name="Hayes R.D."/>
            <person name="Keri Z."/>
            <person name="LaButti K."/>
            <person name="Lipzen A."/>
            <person name="Lombard V."/>
            <person name="Magnuson J."/>
            <person name="Maillard F."/>
            <person name="Murat C."/>
            <person name="Nolan M."/>
            <person name="Ohm R.A."/>
            <person name="Pangilinan J."/>
            <person name="Pereira M.F."/>
            <person name="Perotto S."/>
            <person name="Peter M."/>
            <person name="Pfister S."/>
            <person name="Riley R."/>
            <person name="Sitrit Y."/>
            <person name="Stielow J.B."/>
            <person name="Szollosi G."/>
            <person name="Zifcakova L."/>
            <person name="Stursova M."/>
            <person name="Spatafora J.W."/>
            <person name="Tedersoo L."/>
            <person name="Vaario L.M."/>
            <person name="Yamada A."/>
            <person name="Yan M."/>
            <person name="Wang P."/>
            <person name="Xu J."/>
            <person name="Bruns T."/>
            <person name="Baldrian P."/>
            <person name="Vilgalys R."/>
            <person name="Dunand C."/>
            <person name="Henrissat B."/>
            <person name="Grigoriev I.V."/>
            <person name="Hibbett D."/>
            <person name="Nagy L.G."/>
            <person name="Martin F.M."/>
        </authorList>
    </citation>
    <scope>NUCLEOTIDE SEQUENCE</scope>
    <source>
        <strain evidence="3">BED1</strain>
    </source>
</reference>
<reference evidence="3" key="1">
    <citation type="submission" date="2019-10" db="EMBL/GenBank/DDBJ databases">
        <authorList>
            <consortium name="DOE Joint Genome Institute"/>
            <person name="Kuo A."/>
            <person name="Miyauchi S."/>
            <person name="Kiss E."/>
            <person name="Drula E."/>
            <person name="Kohler A."/>
            <person name="Sanchez-Garcia M."/>
            <person name="Andreopoulos B."/>
            <person name="Barry K.W."/>
            <person name="Bonito G."/>
            <person name="Buee M."/>
            <person name="Carver A."/>
            <person name="Chen C."/>
            <person name="Cichocki N."/>
            <person name="Clum A."/>
            <person name="Culley D."/>
            <person name="Crous P.W."/>
            <person name="Fauchery L."/>
            <person name="Girlanda M."/>
            <person name="Hayes R."/>
            <person name="Keri Z."/>
            <person name="LaButti K."/>
            <person name="Lipzen A."/>
            <person name="Lombard V."/>
            <person name="Magnuson J."/>
            <person name="Maillard F."/>
            <person name="Morin E."/>
            <person name="Murat C."/>
            <person name="Nolan M."/>
            <person name="Ohm R."/>
            <person name="Pangilinan J."/>
            <person name="Pereira M."/>
            <person name="Perotto S."/>
            <person name="Peter M."/>
            <person name="Riley R."/>
            <person name="Sitrit Y."/>
            <person name="Stielow B."/>
            <person name="Szollosi G."/>
            <person name="Zifcakova L."/>
            <person name="Stursova M."/>
            <person name="Spatafora J.W."/>
            <person name="Tedersoo L."/>
            <person name="Vaario L.-M."/>
            <person name="Yamada A."/>
            <person name="Yan M."/>
            <person name="Wang P."/>
            <person name="Xu J."/>
            <person name="Bruns T."/>
            <person name="Baldrian P."/>
            <person name="Vilgalys R."/>
            <person name="Henrissat B."/>
            <person name="Grigoriev I.V."/>
            <person name="Hibbett D."/>
            <person name="Nagy L.G."/>
            <person name="Martin F.M."/>
        </authorList>
    </citation>
    <scope>NUCLEOTIDE SEQUENCE</scope>
    <source>
        <strain evidence="3">BED1</strain>
    </source>
</reference>
<feature type="domain" description="Pyridoxamine 5'-phosphate oxidase N-terminal" evidence="2">
    <location>
        <begin position="10"/>
        <end position="133"/>
    </location>
</feature>
<dbReference type="Gene3D" id="2.30.110.10">
    <property type="entry name" value="Electron Transport, Fmn-binding Protein, Chain A"/>
    <property type="match status" value="1"/>
</dbReference>
<gene>
    <name evidence="3" type="ORF">L210DRAFT_3562847</name>
</gene>
<evidence type="ECO:0000256" key="1">
    <source>
        <dbReference type="SAM" id="MobiDB-lite"/>
    </source>
</evidence>
<dbReference type="PANTHER" id="PTHR39336">
    <property type="entry name" value="PYRIDOXAMINE PHOSPHATE OXIDASE FAMILY PROTEIN (AFU_ORTHOLOGUE AFUA_6G11440)"/>
    <property type="match status" value="1"/>
</dbReference>
<dbReference type="EMBL" id="WHUW01000064">
    <property type="protein sequence ID" value="KAF8429951.1"/>
    <property type="molecule type" value="Genomic_DNA"/>
</dbReference>
<dbReference type="InterPro" id="IPR011576">
    <property type="entry name" value="Pyridox_Oxase_N"/>
</dbReference>
<accession>A0AAD4G8Y3</accession>
<dbReference type="SUPFAM" id="SSF50475">
    <property type="entry name" value="FMN-binding split barrel"/>
    <property type="match status" value="1"/>
</dbReference>
<keyword evidence="4" id="KW-1185">Reference proteome</keyword>
<dbReference type="Proteomes" id="UP001194468">
    <property type="component" value="Unassembled WGS sequence"/>
</dbReference>
<organism evidence="3 4">
    <name type="scientific">Boletus edulis BED1</name>
    <dbReference type="NCBI Taxonomy" id="1328754"/>
    <lineage>
        <taxon>Eukaryota</taxon>
        <taxon>Fungi</taxon>
        <taxon>Dikarya</taxon>
        <taxon>Basidiomycota</taxon>
        <taxon>Agaricomycotina</taxon>
        <taxon>Agaricomycetes</taxon>
        <taxon>Agaricomycetidae</taxon>
        <taxon>Boletales</taxon>
        <taxon>Boletineae</taxon>
        <taxon>Boletaceae</taxon>
        <taxon>Boletoideae</taxon>
        <taxon>Boletus</taxon>
    </lineage>
</organism>